<reference evidence="2 3" key="1">
    <citation type="submission" date="2015-09" db="EMBL/GenBank/DDBJ databases">
        <title>A metagenomics-based metabolic model of nitrate-dependent anaerobic oxidation of methane by Methanoperedens-like archaea.</title>
        <authorList>
            <person name="Arshad A."/>
            <person name="Speth D.R."/>
            <person name="De Graaf R.M."/>
            <person name="Op Den Camp H.J."/>
            <person name="Jetten M.S."/>
            <person name="Welte C.U."/>
        </authorList>
    </citation>
    <scope>NUCLEOTIDE SEQUENCE [LARGE SCALE GENOMIC DNA]</scope>
</reference>
<evidence type="ECO:0000259" key="1">
    <source>
        <dbReference type="PROSITE" id="PS50987"/>
    </source>
</evidence>
<accession>A0A0P8A0R6</accession>
<dbReference type="InterPro" id="IPR011991">
    <property type="entry name" value="ArsR-like_HTH"/>
</dbReference>
<dbReference type="PROSITE" id="PS50987">
    <property type="entry name" value="HTH_ARSR_2"/>
    <property type="match status" value="1"/>
</dbReference>
<dbReference type="InterPro" id="IPR001845">
    <property type="entry name" value="HTH_ArsR_DNA-bd_dom"/>
</dbReference>
<dbReference type="Pfam" id="PF01022">
    <property type="entry name" value="HTH_5"/>
    <property type="match status" value="1"/>
</dbReference>
<evidence type="ECO:0000313" key="2">
    <source>
        <dbReference type="EMBL" id="KPQ41559.1"/>
    </source>
</evidence>
<proteinExistence type="predicted"/>
<dbReference type="CDD" id="cd00090">
    <property type="entry name" value="HTH_ARSR"/>
    <property type="match status" value="1"/>
</dbReference>
<dbReference type="InterPro" id="IPR036388">
    <property type="entry name" value="WH-like_DNA-bd_sf"/>
</dbReference>
<sequence>MANDIFKALSSTTRLKMLRILAKEEMHITGIAKELNLSVPVVAKHAKLLERANLIEIRRFGKTHVLGSKIKKHVWYA</sequence>
<dbReference type="Proteomes" id="UP000050360">
    <property type="component" value="Unassembled WGS sequence"/>
</dbReference>
<dbReference type="SMART" id="SM00418">
    <property type="entry name" value="HTH_ARSR"/>
    <property type="match status" value="1"/>
</dbReference>
<gene>
    <name evidence="2" type="ORF">MPEBLZ_03922</name>
</gene>
<feature type="domain" description="HTH arsR-type" evidence="1">
    <location>
        <begin position="1"/>
        <end position="77"/>
    </location>
</feature>
<dbReference type="PANTHER" id="PTHR38600">
    <property type="entry name" value="TRANSCRIPTIONAL REGULATORY PROTEIN"/>
    <property type="match status" value="1"/>
</dbReference>
<dbReference type="EMBL" id="LKCM01000337">
    <property type="protein sequence ID" value="KPQ41559.1"/>
    <property type="molecule type" value="Genomic_DNA"/>
</dbReference>
<dbReference type="InterPro" id="IPR036390">
    <property type="entry name" value="WH_DNA-bd_sf"/>
</dbReference>
<name>A0A0P8A0R6_9EURY</name>
<dbReference type="AlphaFoldDB" id="A0A0P8A0R6"/>
<evidence type="ECO:0000313" key="3">
    <source>
        <dbReference type="Proteomes" id="UP000050360"/>
    </source>
</evidence>
<dbReference type="PRINTS" id="PR00778">
    <property type="entry name" value="HTHARSR"/>
</dbReference>
<dbReference type="PANTHER" id="PTHR38600:SF1">
    <property type="entry name" value="TRANSCRIPTIONAL REGULATORY PROTEIN"/>
    <property type="match status" value="1"/>
</dbReference>
<dbReference type="SUPFAM" id="SSF46785">
    <property type="entry name" value="Winged helix' DNA-binding domain"/>
    <property type="match status" value="1"/>
</dbReference>
<dbReference type="GO" id="GO:0003700">
    <property type="term" value="F:DNA-binding transcription factor activity"/>
    <property type="evidence" value="ECO:0007669"/>
    <property type="project" value="InterPro"/>
</dbReference>
<dbReference type="Gene3D" id="1.10.10.10">
    <property type="entry name" value="Winged helix-like DNA-binding domain superfamily/Winged helix DNA-binding domain"/>
    <property type="match status" value="1"/>
</dbReference>
<comment type="caution">
    <text evidence="2">The sequence shown here is derived from an EMBL/GenBank/DDBJ whole genome shotgun (WGS) entry which is preliminary data.</text>
</comment>
<organism evidence="2 3">
    <name type="scientific">Candidatus Methanoperedens nitratireducens</name>
    <dbReference type="NCBI Taxonomy" id="1392998"/>
    <lineage>
        <taxon>Archaea</taxon>
        <taxon>Methanobacteriati</taxon>
        <taxon>Methanobacteriota</taxon>
        <taxon>Stenosarchaea group</taxon>
        <taxon>Methanomicrobia</taxon>
        <taxon>Methanosarcinales</taxon>
        <taxon>ANME-2 cluster</taxon>
        <taxon>Candidatus Methanoperedentaceae</taxon>
        <taxon>Candidatus Methanoperedens</taxon>
    </lineage>
</organism>
<protein>
    <submittedName>
        <fullName evidence="2">Transcriptional regulator, ArsR family</fullName>
    </submittedName>
</protein>